<dbReference type="InterPro" id="IPR029012">
    <property type="entry name" value="Helix_hairpin_bin_sf"/>
</dbReference>
<evidence type="ECO:0000256" key="1">
    <source>
        <dbReference type="ARBA" id="ARBA00023231"/>
    </source>
</evidence>
<proteinExistence type="inferred from homology"/>
<evidence type="ECO:0000313" key="4">
    <source>
        <dbReference type="EMBL" id="AIC29952.1"/>
    </source>
</evidence>
<keyword evidence="4" id="KW-0614">Plasmid</keyword>
<keyword evidence="3" id="KW-0175">Coiled coil</keyword>
<dbReference type="HOGENOM" id="CLU_2828216_0_0_5"/>
<keyword evidence="1" id="KW-0535">Nitrogen fixation</keyword>
<accession>A0A060I7V4</accession>
<comment type="similarity">
    <text evidence="2">Belongs to the UPF0437 family.</text>
</comment>
<feature type="coiled-coil region" evidence="3">
    <location>
        <begin position="17"/>
        <end position="44"/>
    </location>
</feature>
<evidence type="ECO:0000256" key="3">
    <source>
        <dbReference type="SAM" id="Coils"/>
    </source>
</evidence>
<evidence type="ECO:0000256" key="2">
    <source>
        <dbReference type="ARBA" id="ARBA00044954"/>
    </source>
</evidence>
<reference evidence="4 5" key="1">
    <citation type="submission" date="2013-12" db="EMBL/GenBank/DDBJ databases">
        <title>Complete genome sequence of Rhizobium etli bv. mimosae IE4771.</title>
        <authorList>
            <person name="Bustos P."/>
            <person name="Santamaria R.I."/>
            <person name="Lozano L."/>
            <person name="Ormeno-Orrillo E."/>
            <person name="Rogel M.A."/>
            <person name="Romero D."/>
            <person name="Cevallos M.A."/>
            <person name="Martinez-Romero E."/>
            <person name="Gonzalez V."/>
        </authorList>
    </citation>
    <scope>NUCLEOTIDE SEQUENCE [LARGE SCALE GENOMIC DNA]</scope>
    <source>
        <strain evidence="4 5">IE4771</strain>
        <plasmid evidence="5">Plasmid pRetIE4771b</plasmid>
    </source>
</reference>
<gene>
    <name evidence="4" type="ORF">IE4771_PB00222</name>
</gene>
<sequence>MWRWRDGALFQRNYIIVEELRKKVRKLQSRAANAKMELHHLEKAGCLIIEFPMPPSVGPRKVLQIR</sequence>
<dbReference type="Gene3D" id="1.10.287.660">
    <property type="entry name" value="Helix hairpin bin"/>
    <property type="match status" value="1"/>
</dbReference>
<organism evidence="4 5">
    <name type="scientific">Rhizobium etli bv. mimosae str. IE4771</name>
    <dbReference type="NCBI Taxonomy" id="1432050"/>
    <lineage>
        <taxon>Bacteria</taxon>
        <taxon>Pseudomonadati</taxon>
        <taxon>Pseudomonadota</taxon>
        <taxon>Alphaproteobacteria</taxon>
        <taxon>Hyphomicrobiales</taxon>
        <taxon>Rhizobiaceae</taxon>
        <taxon>Rhizobium/Agrobacterium group</taxon>
        <taxon>Rhizobium</taxon>
    </lineage>
</organism>
<dbReference type="Proteomes" id="UP000027180">
    <property type="component" value="Plasmid pRetIE4771b"/>
</dbReference>
<geneLocation type="plasmid" evidence="4 5">
    <name>pRetIE4771b</name>
</geneLocation>
<dbReference type="AlphaFoldDB" id="A0A060I7V4"/>
<evidence type="ECO:0000313" key="5">
    <source>
        <dbReference type="Proteomes" id="UP000027180"/>
    </source>
</evidence>
<dbReference type="InterPro" id="IPR007774">
    <property type="entry name" value="Put_N_fixation"/>
</dbReference>
<dbReference type="EMBL" id="CP006988">
    <property type="protein sequence ID" value="AIC29952.1"/>
    <property type="molecule type" value="Genomic_DNA"/>
</dbReference>
<protein>
    <submittedName>
        <fullName evidence="4">Rop-like family nitrogen fixation protein</fullName>
    </submittedName>
</protein>
<name>A0A060I7V4_RHIET</name>
<dbReference type="KEGG" id="rei:IE4771_PB00222"/>
<dbReference type="Pfam" id="PF05082">
    <property type="entry name" value="Rop-like"/>
    <property type="match status" value="1"/>
</dbReference>